<keyword evidence="7" id="KW-1185">Reference proteome</keyword>
<evidence type="ECO:0000256" key="1">
    <source>
        <dbReference type="ARBA" id="ARBA00005375"/>
    </source>
</evidence>
<proteinExistence type="inferred from homology"/>
<evidence type="ECO:0000313" key="7">
    <source>
        <dbReference type="Proteomes" id="UP001610334"/>
    </source>
</evidence>
<keyword evidence="3" id="KW-0378">Hydrolase</keyword>
<dbReference type="PROSITE" id="PS00616">
    <property type="entry name" value="HIS_ACID_PHOSPHAT_1"/>
    <property type="match status" value="1"/>
</dbReference>
<keyword evidence="5" id="KW-1133">Transmembrane helix</keyword>
<dbReference type="SUPFAM" id="SSF53254">
    <property type="entry name" value="Phosphoglycerate mutase-like"/>
    <property type="match status" value="1"/>
</dbReference>
<dbReference type="Proteomes" id="UP001610334">
    <property type="component" value="Unassembled WGS sequence"/>
</dbReference>
<dbReference type="Pfam" id="PF00328">
    <property type="entry name" value="His_Phos_2"/>
    <property type="match status" value="1"/>
</dbReference>
<dbReference type="InterPro" id="IPR000560">
    <property type="entry name" value="His_Pase_clade-2"/>
</dbReference>
<evidence type="ECO:0000313" key="6">
    <source>
        <dbReference type="EMBL" id="KAL2820058.1"/>
    </source>
</evidence>
<keyword evidence="5" id="KW-0472">Membrane</keyword>
<protein>
    <recommendedName>
        <fullName evidence="2">3-phytase</fullName>
        <ecNumber evidence="2">3.1.3.8</ecNumber>
    </recommendedName>
</protein>
<evidence type="ECO:0000256" key="4">
    <source>
        <dbReference type="ARBA" id="ARBA00023180"/>
    </source>
</evidence>
<keyword evidence="5" id="KW-0812">Transmembrane</keyword>
<dbReference type="Gene3D" id="3.40.50.1240">
    <property type="entry name" value="Phosphoglycerate mutase-like"/>
    <property type="match status" value="1"/>
</dbReference>
<dbReference type="EC" id="3.1.3.8" evidence="2"/>
<dbReference type="EMBL" id="JBFXLT010000008">
    <property type="protein sequence ID" value="KAL2820058.1"/>
    <property type="molecule type" value="Genomic_DNA"/>
</dbReference>
<reference evidence="6 7" key="1">
    <citation type="submission" date="2024-07" db="EMBL/GenBank/DDBJ databases">
        <title>Section-level genome sequencing and comparative genomics of Aspergillus sections Usti and Cavernicolus.</title>
        <authorList>
            <consortium name="Lawrence Berkeley National Laboratory"/>
            <person name="Nybo J.L."/>
            <person name="Vesth T.C."/>
            <person name="Theobald S."/>
            <person name="Frisvad J.C."/>
            <person name="Larsen T.O."/>
            <person name="Kjaerboelling I."/>
            <person name="Rothschild-Mancinelli K."/>
            <person name="Lyhne E.K."/>
            <person name="Kogle M.E."/>
            <person name="Barry K."/>
            <person name="Clum A."/>
            <person name="Na H."/>
            <person name="Ledsgaard L."/>
            <person name="Lin J."/>
            <person name="Lipzen A."/>
            <person name="Kuo A."/>
            <person name="Riley R."/>
            <person name="Mondo S."/>
            <person name="Labutti K."/>
            <person name="Haridas S."/>
            <person name="Pangalinan J."/>
            <person name="Salamov A.A."/>
            <person name="Simmons B.A."/>
            <person name="Magnuson J.K."/>
            <person name="Chen J."/>
            <person name="Drula E."/>
            <person name="Henrissat B."/>
            <person name="Wiebenga A."/>
            <person name="Lubbers R.J."/>
            <person name="Gomes A.C."/>
            <person name="Makela M.R."/>
            <person name="Stajich J."/>
            <person name="Grigoriev I.V."/>
            <person name="Mortensen U.H."/>
            <person name="De Vries R.P."/>
            <person name="Baker S.E."/>
            <person name="Andersen M.R."/>
        </authorList>
    </citation>
    <scope>NUCLEOTIDE SEQUENCE [LARGE SCALE GENOMIC DNA]</scope>
    <source>
        <strain evidence="6 7">CBS 588.65</strain>
    </source>
</reference>
<evidence type="ECO:0000256" key="3">
    <source>
        <dbReference type="ARBA" id="ARBA00022801"/>
    </source>
</evidence>
<dbReference type="PANTHER" id="PTHR20963:SF18">
    <property type="entry name" value="ACID PHOSPHATASE PHO11-RELATED"/>
    <property type="match status" value="1"/>
</dbReference>
<dbReference type="InterPro" id="IPR033379">
    <property type="entry name" value="Acid_Pase_AS"/>
</dbReference>
<organism evidence="6 7">
    <name type="scientific">Aspergillus granulosus</name>
    <dbReference type="NCBI Taxonomy" id="176169"/>
    <lineage>
        <taxon>Eukaryota</taxon>
        <taxon>Fungi</taxon>
        <taxon>Dikarya</taxon>
        <taxon>Ascomycota</taxon>
        <taxon>Pezizomycotina</taxon>
        <taxon>Eurotiomycetes</taxon>
        <taxon>Eurotiomycetidae</taxon>
        <taxon>Eurotiales</taxon>
        <taxon>Aspergillaceae</taxon>
        <taxon>Aspergillus</taxon>
        <taxon>Aspergillus subgen. Nidulantes</taxon>
    </lineage>
</organism>
<dbReference type="InterPro" id="IPR016274">
    <property type="entry name" value="Histidine_acid_Pase_euk"/>
</dbReference>
<evidence type="ECO:0000256" key="5">
    <source>
        <dbReference type="SAM" id="Phobius"/>
    </source>
</evidence>
<name>A0ABR4HX46_9EURO</name>
<sequence length="514" mass="57880">MQGFFSSWILRISFLAAIAGIFSFYHDDALLLICERFTARCNTGHYPGTSPQYPSWNSWFNPFPDLREKSSPLKSDGWNLHYHLGGYGPWVEKLDGPVQGIEVPPGCLVDQAHMMARHGERYPTRNAGNRHLALLSRIKEAKVVLRGSLSFLNDWEYVTSNPEEDFDQLTRTGPYSGTLGGFTTGVRLSTRYQHLISADSKIRVWASDCQRVIETAKYFVYGLLGVNWESSGKAELEIIPETFDRRADTLTPGDTCLKYLEDMENGHDKGMNTLALFQHTYAPAIADRLISEQGNPALGTFTNMEVFSMQEMCGFEILVRGSSPWCDVFTREDWENFEYARDLVHYYRAGPGNKYAGAMGWLWLNATATLLRRGPEAGSLFFSFVHDGDIAPFLAALDIMQDLKYDPELPVTHRVTDHIWRTSSVMPMGGRTILERMTCSTTNHGAETGEQEFIRVNINDKIMPLPYCNSGPGSSCPLKEFIDHVARRKLEVGDFGEVCGLDGDVGQITFLHKD</sequence>
<comment type="similarity">
    <text evidence="1">Belongs to the histidine acid phosphatase family.</text>
</comment>
<dbReference type="PIRSF" id="PIRSF000894">
    <property type="entry name" value="Acid_phosphatase"/>
    <property type="match status" value="1"/>
</dbReference>
<dbReference type="CDD" id="cd07061">
    <property type="entry name" value="HP_HAP_like"/>
    <property type="match status" value="1"/>
</dbReference>
<gene>
    <name evidence="6" type="ORF">BJX63DRAFT_381174</name>
</gene>
<accession>A0ABR4HX46</accession>
<comment type="caution">
    <text evidence="6">The sequence shown here is derived from an EMBL/GenBank/DDBJ whole genome shotgun (WGS) entry which is preliminary data.</text>
</comment>
<feature type="transmembrane region" description="Helical" evidence="5">
    <location>
        <begin position="7"/>
        <end position="25"/>
    </location>
</feature>
<keyword evidence="4" id="KW-0325">Glycoprotein</keyword>
<dbReference type="PANTHER" id="PTHR20963">
    <property type="entry name" value="MULTIPLE INOSITOL POLYPHOSPHATE PHOSPHATASE-RELATED"/>
    <property type="match status" value="1"/>
</dbReference>
<dbReference type="InterPro" id="IPR029033">
    <property type="entry name" value="His_PPase_superfam"/>
</dbReference>
<evidence type="ECO:0000256" key="2">
    <source>
        <dbReference type="ARBA" id="ARBA00012632"/>
    </source>
</evidence>